<dbReference type="GO" id="GO:0030170">
    <property type="term" value="F:pyridoxal phosphate binding"/>
    <property type="evidence" value="ECO:0007669"/>
    <property type="project" value="InterPro"/>
</dbReference>
<dbReference type="InterPro" id="IPR016454">
    <property type="entry name" value="Cysteine_dSase"/>
</dbReference>
<dbReference type="GO" id="GO:0031071">
    <property type="term" value="F:cysteine desulfurase activity"/>
    <property type="evidence" value="ECO:0007669"/>
    <property type="project" value="UniProtKB-EC"/>
</dbReference>
<comment type="function">
    <text evidence="3">Catalyzes the removal of elemental sulfur atoms from cysteine to produce alanine. Seems to participate in the biosynthesis of the nitrogenase metalloclusters by providing the inorganic sulfur required for the Fe-S core formation.</text>
</comment>
<evidence type="ECO:0000256" key="5">
    <source>
        <dbReference type="ARBA" id="ARBA00012239"/>
    </source>
</evidence>
<dbReference type="Gene3D" id="3.40.640.10">
    <property type="entry name" value="Type I PLP-dependent aspartate aminotransferase-like (Major domain)"/>
    <property type="match status" value="1"/>
</dbReference>
<evidence type="ECO:0000256" key="4">
    <source>
        <dbReference type="ARBA" id="ARBA00010447"/>
    </source>
</evidence>
<feature type="domain" description="Aminotransferase class V" evidence="11">
    <location>
        <begin position="28"/>
        <end position="394"/>
    </location>
</feature>
<dbReference type="STRING" id="1759059.ATE48_00035"/>
<dbReference type="FunCoup" id="A0A1B1AMT0">
    <property type="interactions" value="475"/>
</dbReference>
<evidence type="ECO:0000313" key="12">
    <source>
        <dbReference type="EMBL" id="ANP47882.1"/>
    </source>
</evidence>
<evidence type="ECO:0000313" key="13">
    <source>
        <dbReference type="Proteomes" id="UP000092498"/>
    </source>
</evidence>
<accession>A0A1B1AMT0</accession>
<sequence>MINRPFEIDAVRAQFAILEREVNGRPLVYLDSAASAQKPEAVIEAMAAQMRGAYANVHRGLHTLANETTEAFEAARHTVAQFINAPSPESIVFTKGGTQAINIVAAGLEIKPGDEIVLSVMEHHSNIVPWHFLRERKGAVLKWLDIDDNGGIDLAALEALIGRRTKFVAITHMSNVLGAKTPAAQIARIAHAGGAKVMFDGCQATVHGRVDVQAIDADFYAFTGHKLYGPTGIGVLYGKRDLLAEMVPFEGGGEMIDVVERERVTYNEPPHRFEAGTPPIIEAVGLKAAIDWLSTLDRTALEKHEAALRDRAMDALRELNWVTLHGAASDKGAIVAFSVEGAHPHDVAQILDRQGVAIRAGHHCAQPLMQRLGVTATARASFACYNRLEEVDALVEALHKARKLLS</sequence>
<evidence type="ECO:0000256" key="1">
    <source>
        <dbReference type="ARBA" id="ARBA00001933"/>
    </source>
</evidence>
<evidence type="ECO:0000256" key="10">
    <source>
        <dbReference type="ARBA" id="ARBA00050776"/>
    </source>
</evidence>
<dbReference type="Proteomes" id="UP000092498">
    <property type="component" value="Chromosome"/>
</dbReference>
<evidence type="ECO:0000256" key="8">
    <source>
        <dbReference type="ARBA" id="ARBA00022679"/>
    </source>
</evidence>
<comment type="cofactor">
    <cofactor evidence="1">
        <name>pyridoxal 5'-phosphate</name>
        <dbReference type="ChEBI" id="CHEBI:597326"/>
    </cofactor>
</comment>
<keyword evidence="13" id="KW-1185">Reference proteome</keyword>
<reference evidence="12 13" key="1">
    <citation type="submission" date="2015-11" db="EMBL/GenBank/DDBJ databases">
        <title>Whole-Genome Sequence of Candidatus Oderbacter manganicum from the National Park Lower Oder Valley, Germany.</title>
        <authorList>
            <person name="Braun B."/>
            <person name="Liere K."/>
            <person name="Szewzyk U."/>
        </authorList>
    </citation>
    <scope>NUCLEOTIDE SEQUENCE [LARGE SCALE GENOMIC DNA]</scope>
    <source>
        <strain evidence="12 13">OTSz_A_272</strain>
    </source>
</reference>
<gene>
    <name evidence="12" type="ORF">ATE48_00035</name>
</gene>
<evidence type="ECO:0000259" key="11">
    <source>
        <dbReference type="Pfam" id="PF00266"/>
    </source>
</evidence>
<dbReference type="EC" id="2.8.1.7" evidence="5"/>
<dbReference type="InterPro" id="IPR000192">
    <property type="entry name" value="Aminotrans_V_dom"/>
</dbReference>
<keyword evidence="8" id="KW-0808">Transferase</keyword>
<dbReference type="InterPro" id="IPR015424">
    <property type="entry name" value="PyrdxlP-dep_Trfase"/>
</dbReference>
<keyword evidence="9" id="KW-0663">Pyridoxal phosphate</keyword>
<comment type="function">
    <text evidence="2">Catalyzes the removal of elemental sulfur and selenium atoms from L-cysteine, L-cystine, L-selenocysteine, and L-selenocystine to produce L-alanine.</text>
</comment>
<evidence type="ECO:0000256" key="3">
    <source>
        <dbReference type="ARBA" id="ARBA00003120"/>
    </source>
</evidence>
<dbReference type="InParanoid" id="A0A1B1AMT0"/>
<dbReference type="InterPro" id="IPR010970">
    <property type="entry name" value="Cys_dSase_SufS"/>
</dbReference>
<dbReference type="NCBIfam" id="TIGR01979">
    <property type="entry name" value="sufS"/>
    <property type="match status" value="1"/>
</dbReference>
<dbReference type="RefSeq" id="WP_066774436.1">
    <property type="nucleotide sequence ID" value="NZ_CP013244.1"/>
</dbReference>
<comment type="similarity">
    <text evidence="4">Belongs to the class-V pyridoxal-phosphate-dependent aminotransferase family. Csd subfamily.</text>
</comment>
<dbReference type="Pfam" id="PF00266">
    <property type="entry name" value="Aminotran_5"/>
    <property type="match status" value="1"/>
</dbReference>
<dbReference type="GO" id="GO:0006534">
    <property type="term" value="P:cysteine metabolic process"/>
    <property type="evidence" value="ECO:0007669"/>
    <property type="project" value="InterPro"/>
</dbReference>
<dbReference type="EMBL" id="CP013244">
    <property type="protein sequence ID" value="ANP47882.1"/>
    <property type="molecule type" value="Genomic_DNA"/>
</dbReference>
<dbReference type="SUPFAM" id="SSF53383">
    <property type="entry name" value="PLP-dependent transferases"/>
    <property type="match status" value="1"/>
</dbReference>
<evidence type="ECO:0000256" key="6">
    <source>
        <dbReference type="ARBA" id="ARBA00013558"/>
    </source>
</evidence>
<dbReference type="PANTHER" id="PTHR43586">
    <property type="entry name" value="CYSTEINE DESULFURASE"/>
    <property type="match status" value="1"/>
</dbReference>
<dbReference type="Gene3D" id="3.90.1150.10">
    <property type="entry name" value="Aspartate Aminotransferase, domain 1"/>
    <property type="match status" value="1"/>
</dbReference>
<dbReference type="PANTHER" id="PTHR43586:SF8">
    <property type="entry name" value="CYSTEINE DESULFURASE 1, CHLOROPLASTIC"/>
    <property type="match status" value="1"/>
</dbReference>
<evidence type="ECO:0000256" key="9">
    <source>
        <dbReference type="ARBA" id="ARBA00022898"/>
    </source>
</evidence>
<dbReference type="InterPro" id="IPR015422">
    <property type="entry name" value="PyrdxlP-dep_Trfase_small"/>
</dbReference>
<evidence type="ECO:0000256" key="2">
    <source>
        <dbReference type="ARBA" id="ARBA00002824"/>
    </source>
</evidence>
<dbReference type="CDD" id="cd06453">
    <property type="entry name" value="SufS_like"/>
    <property type="match status" value="1"/>
</dbReference>
<evidence type="ECO:0000256" key="7">
    <source>
        <dbReference type="ARBA" id="ARBA00021850"/>
    </source>
</evidence>
<dbReference type="KEGG" id="cbot:ATE48_00035"/>
<protein>
    <recommendedName>
        <fullName evidence="6">Cysteine desulfurase</fullName>
        <ecNumber evidence="5">2.8.1.7</ecNumber>
    </recommendedName>
    <alternativeName>
        <fullName evidence="7">Probable cysteine desulfurase</fullName>
    </alternativeName>
</protein>
<organism evidence="12 13">
    <name type="scientific">Candidatus Viadribacter manganicus</name>
    <dbReference type="NCBI Taxonomy" id="1759059"/>
    <lineage>
        <taxon>Bacteria</taxon>
        <taxon>Pseudomonadati</taxon>
        <taxon>Pseudomonadota</taxon>
        <taxon>Alphaproteobacteria</taxon>
        <taxon>Hyphomonadales</taxon>
        <taxon>Hyphomonadaceae</taxon>
        <taxon>Candidatus Viadribacter</taxon>
    </lineage>
</organism>
<dbReference type="PIRSF" id="PIRSF005572">
    <property type="entry name" value="NifS"/>
    <property type="match status" value="1"/>
</dbReference>
<dbReference type="InterPro" id="IPR015421">
    <property type="entry name" value="PyrdxlP-dep_Trfase_major"/>
</dbReference>
<dbReference type="AlphaFoldDB" id="A0A1B1AMT0"/>
<name>A0A1B1AMT0_9PROT</name>
<proteinExistence type="inferred from homology"/>
<comment type="catalytic activity">
    <reaction evidence="10">
        <text>(sulfur carrier)-H + L-cysteine = (sulfur carrier)-SH + L-alanine</text>
        <dbReference type="Rhea" id="RHEA:43892"/>
        <dbReference type="Rhea" id="RHEA-COMP:14737"/>
        <dbReference type="Rhea" id="RHEA-COMP:14739"/>
        <dbReference type="ChEBI" id="CHEBI:29917"/>
        <dbReference type="ChEBI" id="CHEBI:35235"/>
        <dbReference type="ChEBI" id="CHEBI:57972"/>
        <dbReference type="ChEBI" id="CHEBI:64428"/>
        <dbReference type="EC" id="2.8.1.7"/>
    </reaction>
</comment>